<evidence type="ECO:0000313" key="3">
    <source>
        <dbReference type="Proteomes" id="UP000283383"/>
    </source>
</evidence>
<keyword evidence="3" id="KW-1185">Reference proteome</keyword>
<feature type="non-terminal residue" evidence="2">
    <location>
        <position position="57"/>
    </location>
</feature>
<dbReference type="InterPro" id="IPR036388">
    <property type="entry name" value="WH-like_DNA-bd_sf"/>
</dbReference>
<comment type="caution">
    <text evidence="2">The sequence shown here is derived from an EMBL/GenBank/DDBJ whole genome shotgun (WGS) entry which is preliminary data.</text>
</comment>
<evidence type="ECO:0000313" key="2">
    <source>
        <dbReference type="EMBL" id="RKF44595.1"/>
    </source>
</evidence>
<gene>
    <name evidence="2" type="ORF">GcM3_225011</name>
</gene>
<dbReference type="EMBL" id="MCBQ01022504">
    <property type="protein sequence ID" value="RKF44595.1"/>
    <property type="molecule type" value="Genomic_DNA"/>
</dbReference>
<sequence>MDPTTATPRRSPNVNRDQKLKILTLYGAGHGRKEIAEHLKITRAQVKYTITTGQLYG</sequence>
<dbReference type="AlphaFoldDB" id="A0A420GH75"/>
<accession>A0A420GH75</accession>
<reference evidence="2 3" key="1">
    <citation type="journal article" date="2018" name="BMC Genomics">
        <title>Comparative genome analyses reveal sequence features reflecting distinct modes of host-adaptation between dicot and monocot powdery mildew.</title>
        <authorList>
            <person name="Wu Y."/>
            <person name="Ma X."/>
            <person name="Pan Z."/>
            <person name="Kale S.D."/>
            <person name="Song Y."/>
            <person name="King H."/>
            <person name="Zhang Q."/>
            <person name="Presley C."/>
            <person name="Deng X."/>
            <person name="Wei C.I."/>
            <person name="Xiao S."/>
        </authorList>
    </citation>
    <scope>NUCLEOTIDE SEQUENCE [LARGE SCALE GENOMIC DNA]</scope>
    <source>
        <strain evidence="2">UMSG3</strain>
    </source>
</reference>
<protein>
    <recommendedName>
        <fullName evidence="1">Resolvase HTH domain-containing protein</fullName>
    </recommendedName>
</protein>
<dbReference type="GO" id="GO:0003677">
    <property type="term" value="F:DNA binding"/>
    <property type="evidence" value="ECO:0007669"/>
    <property type="project" value="InterPro"/>
</dbReference>
<dbReference type="Pfam" id="PF02796">
    <property type="entry name" value="HTH_7"/>
    <property type="match status" value="1"/>
</dbReference>
<feature type="domain" description="Resolvase HTH" evidence="1">
    <location>
        <begin position="12"/>
        <end position="47"/>
    </location>
</feature>
<name>A0A420GH75_9PEZI</name>
<dbReference type="InterPro" id="IPR006120">
    <property type="entry name" value="Resolvase_HTH_dom"/>
</dbReference>
<organism evidence="2 3">
    <name type="scientific">Golovinomyces cichoracearum</name>
    <dbReference type="NCBI Taxonomy" id="62708"/>
    <lineage>
        <taxon>Eukaryota</taxon>
        <taxon>Fungi</taxon>
        <taxon>Dikarya</taxon>
        <taxon>Ascomycota</taxon>
        <taxon>Pezizomycotina</taxon>
        <taxon>Leotiomycetes</taxon>
        <taxon>Erysiphales</taxon>
        <taxon>Erysiphaceae</taxon>
        <taxon>Golovinomyces</taxon>
    </lineage>
</organism>
<proteinExistence type="predicted"/>
<dbReference type="Proteomes" id="UP000283383">
    <property type="component" value="Unassembled WGS sequence"/>
</dbReference>
<dbReference type="Gene3D" id="1.10.10.10">
    <property type="entry name" value="Winged helix-like DNA-binding domain superfamily/Winged helix DNA-binding domain"/>
    <property type="match status" value="1"/>
</dbReference>
<dbReference type="GO" id="GO:0000150">
    <property type="term" value="F:DNA strand exchange activity"/>
    <property type="evidence" value="ECO:0007669"/>
    <property type="project" value="InterPro"/>
</dbReference>
<evidence type="ECO:0000259" key="1">
    <source>
        <dbReference type="Pfam" id="PF02796"/>
    </source>
</evidence>